<protein>
    <recommendedName>
        <fullName evidence="7">Bicarbonate transporter-like transmembrane domain-containing protein</fullName>
    </recommendedName>
</protein>
<feature type="region of interest" description="Disordered" evidence="5">
    <location>
        <begin position="598"/>
        <end position="619"/>
    </location>
</feature>
<proteinExistence type="predicted"/>
<evidence type="ECO:0000256" key="1">
    <source>
        <dbReference type="ARBA" id="ARBA00004141"/>
    </source>
</evidence>
<dbReference type="PANTHER" id="PTHR11453">
    <property type="entry name" value="ANION EXCHANGE PROTEIN"/>
    <property type="match status" value="1"/>
</dbReference>
<dbReference type="EMBL" id="HBGK01027204">
    <property type="protein sequence ID" value="CAD9285194.1"/>
    <property type="molecule type" value="Transcribed_RNA"/>
</dbReference>
<feature type="domain" description="Bicarbonate transporter-like transmembrane" evidence="7">
    <location>
        <begin position="233"/>
        <end position="568"/>
    </location>
</feature>
<feature type="transmembrane region" description="Helical" evidence="6">
    <location>
        <begin position="231"/>
        <end position="252"/>
    </location>
</feature>
<organism evidence="8">
    <name type="scientific">Grammatophora oceanica</name>
    <dbReference type="NCBI Taxonomy" id="210454"/>
    <lineage>
        <taxon>Eukaryota</taxon>
        <taxon>Sar</taxon>
        <taxon>Stramenopiles</taxon>
        <taxon>Ochrophyta</taxon>
        <taxon>Bacillariophyta</taxon>
        <taxon>Fragilariophyceae</taxon>
        <taxon>Fragilariophycidae</taxon>
        <taxon>Rhabdonematales</taxon>
        <taxon>Grammatophoraceae</taxon>
        <taxon>Grammatophora</taxon>
    </lineage>
</organism>
<name>A0A7S1V1V0_9STRA</name>
<dbReference type="InterPro" id="IPR011531">
    <property type="entry name" value="HCO3_transpt-like_TM_dom"/>
</dbReference>
<evidence type="ECO:0000256" key="6">
    <source>
        <dbReference type="SAM" id="Phobius"/>
    </source>
</evidence>
<feature type="transmembrane region" description="Helical" evidence="6">
    <location>
        <begin position="151"/>
        <end position="169"/>
    </location>
</feature>
<feature type="domain" description="Bicarbonate transporter-like transmembrane" evidence="7">
    <location>
        <begin position="40"/>
        <end position="201"/>
    </location>
</feature>
<feature type="transmembrane region" description="Helical" evidence="6">
    <location>
        <begin position="345"/>
        <end position="364"/>
    </location>
</feature>
<dbReference type="AlphaFoldDB" id="A0A7S1V1V0"/>
<feature type="transmembrane region" description="Helical" evidence="6">
    <location>
        <begin position="181"/>
        <end position="200"/>
    </location>
</feature>
<evidence type="ECO:0000256" key="2">
    <source>
        <dbReference type="ARBA" id="ARBA00022692"/>
    </source>
</evidence>
<feature type="transmembrane region" description="Helical" evidence="6">
    <location>
        <begin position="511"/>
        <end position="528"/>
    </location>
</feature>
<evidence type="ECO:0000256" key="3">
    <source>
        <dbReference type="ARBA" id="ARBA00022989"/>
    </source>
</evidence>
<feature type="transmembrane region" description="Helical" evidence="6">
    <location>
        <begin position="385"/>
        <end position="409"/>
    </location>
</feature>
<evidence type="ECO:0000256" key="4">
    <source>
        <dbReference type="ARBA" id="ARBA00023136"/>
    </source>
</evidence>
<keyword evidence="4 6" id="KW-0472">Membrane</keyword>
<dbReference type="GO" id="GO:0005452">
    <property type="term" value="F:solute:inorganic anion antiporter activity"/>
    <property type="evidence" value="ECO:0007669"/>
    <property type="project" value="InterPro"/>
</dbReference>
<sequence length="619" mass="69382">MGFFGKKGDKKDVDIEASSSAIEDTLKNAGKVHLAPAQTCGRGVIGDIKRTVGTHWFEEVTNFNGKTIPVALLVFISVIAPTLAFGASYGTITNNQIGAIETMLATSWVGVTYSLIGGMPICIIGSTGPVLALSAAIFTMSDSIGVPYLTFNAWISIWLFIYTLLAGFFDVTRYVKLATRFTDEIFALLIVSIFVLDAVGDPFSNDGILRYLIPSHPSHEDLAEEDPDYNAWASGFLSVILGFGTTWLIFFFRDMKESSFFNQTVRNLIFDFSVSASVVVWTVIQHTVFKETGTETLNVPSTFQPTFSCCDSTCTTYFPDECEDQAEAYGTRSWFVDYGDINGKVWTIFFAAVPALLAFLLCYLDSGITWHLINHPSHKLKHGDAYNYDLILVGFFNCVNGMMGLPWLVATTVPCITHLHALAEKDKNGNIVHVHETRLTHFLSHALLGLCMLFLGMLKYIPRPVLKGVFLFMGLAALPSIQFWQRLLNFLREFTRQPDHPYKEYVSKRKVHLYTILQIIFFAGVFTVQNFKAIAIVFPFMTLLCIPGRLYFLPNFFEGWELALLDGSDEDIEEVAHAKEADLALNFKIDDYFEDDEKFNMDSDDEGSEDGIDMEFDQK</sequence>
<feature type="transmembrane region" description="Helical" evidence="6">
    <location>
        <begin position="439"/>
        <end position="458"/>
    </location>
</feature>
<keyword evidence="3 6" id="KW-1133">Transmembrane helix</keyword>
<reference evidence="8" key="1">
    <citation type="submission" date="2021-01" db="EMBL/GenBank/DDBJ databases">
        <authorList>
            <person name="Corre E."/>
            <person name="Pelletier E."/>
            <person name="Niang G."/>
            <person name="Scheremetjew M."/>
            <person name="Finn R."/>
            <person name="Kale V."/>
            <person name="Holt S."/>
            <person name="Cochrane G."/>
            <person name="Meng A."/>
            <person name="Brown T."/>
            <person name="Cohen L."/>
        </authorList>
    </citation>
    <scope>NUCLEOTIDE SEQUENCE</scope>
    <source>
        <strain evidence="8">CCMP 410</strain>
    </source>
</reference>
<dbReference type="PANTHER" id="PTHR11453:SF127">
    <property type="entry name" value="SOLUTE CARRIER FAMILY 4 MEMBER 11"/>
    <property type="match status" value="1"/>
</dbReference>
<gene>
    <name evidence="8" type="ORF">GOCE00092_LOCUS14058</name>
</gene>
<evidence type="ECO:0000313" key="8">
    <source>
        <dbReference type="EMBL" id="CAD9285194.1"/>
    </source>
</evidence>
<dbReference type="GO" id="GO:0006820">
    <property type="term" value="P:monoatomic anion transport"/>
    <property type="evidence" value="ECO:0007669"/>
    <property type="project" value="InterPro"/>
</dbReference>
<dbReference type="InterPro" id="IPR003020">
    <property type="entry name" value="HCO3_transpt_euk"/>
</dbReference>
<feature type="transmembrane region" description="Helical" evidence="6">
    <location>
        <begin position="465"/>
        <end position="484"/>
    </location>
</feature>
<accession>A0A7S1V1V0</accession>
<feature type="transmembrane region" description="Helical" evidence="6">
    <location>
        <begin position="533"/>
        <end position="552"/>
    </location>
</feature>
<keyword evidence="2 6" id="KW-0812">Transmembrane</keyword>
<evidence type="ECO:0000256" key="5">
    <source>
        <dbReference type="SAM" id="MobiDB-lite"/>
    </source>
</evidence>
<dbReference type="GO" id="GO:0005886">
    <property type="term" value="C:plasma membrane"/>
    <property type="evidence" value="ECO:0007669"/>
    <property type="project" value="TreeGrafter"/>
</dbReference>
<comment type="subcellular location">
    <subcellularLocation>
        <location evidence="1">Membrane</location>
        <topology evidence="1">Multi-pass membrane protein</topology>
    </subcellularLocation>
</comment>
<dbReference type="GO" id="GO:0050801">
    <property type="term" value="P:monoatomic ion homeostasis"/>
    <property type="evidence" value="ECO:0007669"/>
    <property type="project" value="TreeGrafter"/>
</dbReference>
<evidence type="ECO:0000259" key="7">
    <source>
        <dbReference type="Pfam" id="PF00955"/>
    </source>
</evidence>
<feature type="transmembrane region" description="Helical" evidence="6">
    <location>
        <begin position="113"/>
        <end position="139"/>
    </location>
</feature>
<feature type="transmembrane region" description="Helical" evidence="6">
    <location>
        <begin position="70"/>
        <end position="92"/>
    </location>
</feature>
<dbReference type="Pfam" id="PF00955">
    <property type="entry name" value="HCO3_cotransp"/>
    <property type="match status" value="2"/>
</dbReference>